<dbReference type="InterPro" id="IPR005764">
    <property type="entry name" value="Ade_phspho_trans"/>
</dbReference>
<feature type="domain" description="Phosphoribosyltransferase" evidence="12">
    <location>
        <begin position="39"/>
        <end position="150"/>
    </location>
</feature>
<dbReference type="Gene3D" id="3.40.50.2020">
    <property type="match status" value="1"/>
</dbReference>
<comment type="catalytic activity">
    <reaction evidence="1 11">
        <text>AMP + diphosphate = 5-phospho-alpha-D-ribose 1-diphosphate + adenine</text>
        <dbReference type="Rhea" id="RHEA:16609"/>
        <dbReference type="ChEBI" id="CHEBI:16708"/>
        <dbReference type="ChEBI" id="CHEBI:33019"/>
        <dbReference type="ChEBI" id="CHEBI:58017"/>
        <dbReference type="ChEBI" id="CHEBI:456215"/>
        <dbReference type="EC" id="2.4.2.7"/>
    </reaction>
</comment>
<dbReference type="EMBL" id="AP025314">
    <property type="protein sequence ID" value="BDD07741.1"/>
    <property type="molecule type" value="Genomic_DNA"/>
</dbReference>
<dbReference type="InterPro" id="IPR029057">
    <property type="entry name" value="PRTase-like"/>
</dbReference>
<dbReference type="RefSeq" id="WP_338393049.1">
    <property type="nucleotide sequence ID" value="NZ_AP025314.1"/>
</dbReference>
<dbReference type="Pfam" id="PF00156">
    <property type="entry name" value="Pribosyltran"/>
    <property type="match status" value="1"/>
</dbReference>
<comment type="similarity">
    <text evidence="5 11">Belongs to the purine/pyrimidine phosphoribosyltransferase family.</text>
</comment>
<comment type="pathway">
    <text evidence="4 11">Purine metabolism; AMP biosynthesis via salvage pathway; AMP from adenine: step 1/1.</text>
</comment>
<sequence>MSEKITLEELKSSFRDVIDFPKEGIVFKDITTALKRPEIFRHLVDELYEKYKDLGITKVVGIESRGFILGAALAYRLGAGFVLVRKEGKLPADTHKKSYALEYGSDTIEVHKDAIDKGETVLVHDDLLATGGTAAATLDLIKVFEPKKVYASFIIELAFLKGKDALGESEELDIFSLVSF</sequence>
<comment type="subcellular location">
    <subcellularLocation>
        <location evidence="3 11">Cytoplasm</location>
    </subcellularLocation>
</comment>
<protein>
    <recommendedName>
        <fullName evidence="6 11">Adenine phosphoribosyltransferase</fullName>
        <shortName evidence="11">APRT</shortName>
        <ecNumber evidence="6 11">2.4.2.7</ecNumber>
    </recommendedName>
</protein>
<evidence type="ECO:0000313" key="14">
    <source>
        <dbReference type="Proteomes" id="UP001348817"/>
    </source>
</evidence>
<evidence type="ECO:0000256" key="11">
    <source>
        <dbReference type="HAMAP-Rule" id="MF_00004"/>
    </source>
</evidence>
<dbReference type="InterPro" id="IPR050054">
    <property type="entry name" value="UPRTase/APRTase"/>
</dbReference>
<evidence type="ECO:0000256" key="7">
    <source>
        <dbReference type="ARBA" id="ARBA00022490"/>
    </source>
</evidence>
<evidence type="ECO:0000256" key="10">
    <source>
        <dbReference type="ARBA" id="ARBA00022726"/>
    </source>
</evidence>
<dbReference type="Proteomes" id="UP001348817">
    <property type="component" value="Chromosome"/>
</dbReference>
<reference evidence="13 14" key="1">
    <citation type="submission" date="2021-12" db="EMBL/GenBank/DDBJ databases">
        <title>Genome sequencing of bacteria with rrn-lacking chromosome and rrn-plasmid.</title>
        <authorList>
            <person name="Anda M."/>
            <person name="Iwasaki W."/>
        </authorList>
    </citation>
    <scope>NUCLEOTIDE SEQUENCE [LARGE SCALE GENOMIC DNA]</scope>
    <source>
        <strain evidence="13 14">DSM 100852</strain>
    </source>
</reference>
<dbReference type="NCBIfam" id="NF002636">
    <property type="entry name" value="PRK02304.1-5"/>
    <property type="match status" value="1"/>
</dbReference>
<evidence type="ECO:0000256" key="3">
    <source>
        <dbReference type="ARBA" id="ARBA00004496"/>
    </source>
</evidence>
<dbReference type="GO" id="GO:0016208">
    <property type="term" value="F:AMP binding"/>
    <property type="evidence" value="ECO:0007669"/>
    <property type="project" value="TreeGrafter"/>
</dbReference>
<dbReference type="HAMAP" id="MF_00004">
    <property type="entry name" value="Aden_phosphoribosyltr"/>
    <property type="match status" value="1"/>
</dbReference>
<dbReference type="AlphaFoldDB" id="A0AAU9CG35"/>
<dbReference type="CDD" id="cd06223">
    <property type="entry name" value="PRTases_typeI"/>
    <property type="match status" value="1"/>
</dbReference>
<name>A0AAU9CG35_9BACT</name>
<evidence type="ECO:0000256" key="2">
    <source>
        <dbReference type="ARBA" id="ARBA00003968"/>
    </source>
</evidence>
<dbReference type="FunFam" id="3.40.50.2020:FF:000021">
    <property type="entry name" value="Adenine phosphoribosyltransferase"/>
    <property type="match status" value="1"/>
</dbReference>
<gene>
    <name evidence="11 13" type="primary">apt</name>
    <name evidence="13" type="ORF">FUAX_01730</name>
</gene>
<dbReference type="EC" id="2.4.2.7" evidence="6 11"/>
<dbReference type="GO" id="GO:0006166">
    <property type="term" value="P:purine ribonucleoside salvage"/>
    <property type="evidence" value="ECO:0007669"/>
    <property type="project" value="UniProtKB-UniRule"/>
</dbReference>
<dbReference type="GO" id="GO:0006168">
    <property type="term" value="P:adenine salvage"/>
    <property type="evidence" value="ECO:0007669"/>
    <property type="project" value="InterPro"/>
</dbReference>
<organism evidence="13 14">
    <name type="scientific">Fulvitalea axinellae</name>
    <dbReference type="NCBI Taxonomy" id="1182444"/>
    <lineage>
        <taxon>Bacteria</taxon>
        <taxon>Pseudomonadati</taxon>
        <taxon>Bacteroidota</taxon>
        <taxon>Cytophagia</taxon>
        <taxon>Cytophagales</taxon>
        <taxon>Persicobacteraceae</taxon>
        <taxon>Fulvitalea</taxon>
    </lineage>
</organism>
<dbReference type="PANTHER" id="PTHR32315">
    <property type="entry name" value="ADENINE PHOSPHORIBOSYLTRANSFERASE"/>
    <property type="match status" value="1"/>
</dbReference>
<evidence type="ECO:0000256" key="5">
    <source>
        <dbReference type="ARBA" id="ARBA00008391"/>
    </source>
</evidence>
<evidence type="ECO:0000256" key="4">
    <source>
        <dbReference type="ARBA" id="ARBA00004659"/>
    </source>
</evidence>
<accession>A0AAU9CG35</accession>
<evidence type="ECO:0000313" key="13">
    <source>
        <dbReference type="EMBL" id="BDD07741.1"/>
    </source>
</evidence>
<evidence type="ECO:0000256" key="1">
    <source>
        <dbReference type="ARBA" id="ARBA00000868"/>
    </source>
</evidence>
<keyword evidence="7 11" id="KW-0963">Cytoplasm</keyword>
<evidence type="ECO:0000259" key="12">
    <source>
        <dbReference type="Pfam" id="PF00156"/>
    </source>
</evidence>
<dbReference type="PANTHER" id="PTHR32315:SF3">
    <property type="entry name" value="ADENINE PHOSPHORIBOSYLTRANSFERASE"/>
    <property type="match status" value="1"/>
</dbReference>
<dbReference type="NCBIfam" id="NF002634">
    <property type="entry name" value="PRK02304.1-3"/>
    <property type="match status" value="1"/>
</dbReference>
<proteinExistence type="inferred from homology"/>
<keyword evidence="8 11" id="KW-0328">Glycosyltransferase</keyword>
<evidence type="ECO:0000256" key="9">
    <source>
        <dbReference type="ARBA" id="ARBA00022679"/>
    </source>
</evidence>
<dbReference type="NCBIfam" id="TIGR01090">
    <property type="entry name" value="apt"/>
    <property type="match status" value="1"/>
</dbReference>
<comment type="function">
    <text evidence="2 11">Catalyzes a salvage reaction resulting in the formation of AMP, that is energically less costly than de novo synthesis.</text>
</comment>
<keyword evidence="14" id="KW-1185">Reference proteome</keyword>
<keyword evidence="10 11" id="KW-0660">Purine salvage</keyword>
<dbReference type="GO" id="GO:0002055">
    <property type="term" value="F:adenine binding"/>
    <property type="evidence" value="ECO:0007669"/>
    <property type="project" value="TreeGrafter"/>
</dbReference>
<dbReference type="GO" id="GO:0005737">
    <property type="term" value="C:cytoplasm"/>
    <property type="evidence" value="ECO:0007669"/>
    <property type="project" value="UniProtKB-SubCell"/>
</dbReference>
<dbReference type="SUPFAM" id="SSF53271">
    <property type="entry name" value="PRTase-like"/>
    <property type="match status" value="1"/>
</dbReference>
<comment type="subunit">
    <text evidence="11">Homodimer.</text>
</comment>
<keyword evidence="9 11" id="KW-0808">Transferase</keyword>
<dbReference type="GO" id="GO:0044209">
    <property type="term" value="P:AMP salvage"/>
    <property type="evidence" value="ECO:0007669"/>
    <property type="project" value="UniProtKB-UniRule"/>
</dbReference>
<evidence type="ECO:0000256" key="6">
    <source>
        <dbReference type="ARBA" id="ARBA00011893"/>
    </source>
</evidence>
<dbReference type="KEGG" id="fax:FUAX_01730"/>
<evidence type="ECO:0000256" key="8">
    <source>
        <dbReference type="ARBA" id="ARBA00022676"/>
    </source>
</evidence>
<dbReference type="InterPro" id="IPR000836">
    <property type="entry name" value="PRTase_dom"/>
</dbReference>
<dbReference type="GO" id="GO:0003999">
    <property type="term" value="F:adenine phosphoribosyltransferase activity"/>
    <property type="evidence" value="ECO:0007669"/>
    <property type="project" value="UniProtKB-UniRule"/>
</dbReference>